<feature type="transmembrane region" description="Helical" evidence="6">
    <location>
        <begin position="35"/>
        <end position="64"/>
    </location>
</feature>
<dbReference type="PANTHER" id="PTHR12677">
    <property type="entry name" value="GOLGI APPARATUS MEMBRANE PROTEIN TVP38-RELATED"/>
    <property type="match status" value="1"/>
</dbReference>
<evidence type="ECO:0000256" key="5">
    <source>
        <dbReference type="ARBA" id="ARBA00023136"/>
    </source>
</evidence>
<organism evidence="8 9">
    <name type="scientific">Sutcliffiella rhizosphaerae</name>
    <dbReference type="NCBI Taxonomy" id="2880967"/>
    <lineage>
        <taxon>Bacteria</taxon>
        <taxon>Bacillati</taxon>
        <taxon>Bacillota</taxon>
        <taxon>Bacilli</taxon>
        <taxon>Bacillales</taxon>
        <taxon>Bacillaceae</taxon>
        <taxon>Sutcliffiella</taxon>
    </lineage>
</organism>
<evidence type="ECO:0000256" key="3">
    <source>
        <dbReference type="ARBA" id="ARBA00022692"/>
    </source>
</evidence>
<evidence type="ECO:0000313" key="8">
    <source>
        <dbReference type="EMBL" id="CAG9621739.1"/>
    </source>
</evidence>
<feature type="transmembrane region" description="Helical" evidence="6">
    <location>
        <begin position="113"/>
        <end position="135"/>
    </location>
</feature>
<dbReference type="EMBL" id="CAKJTJ010000013">
    <property type="protein sequence ID" value="CAG9621739.1"/>
    <property type="molecule type" value="Genomic_DNA"/>
</dbReference>
<keyword evidence="5 6" id="KW-0472">Membrane</keyword>
<keyword evidence="4 6" id="KW-1133">Transmembrane helix</keyword>
<comment type="subcellular location">
    <subcellularLocation>
        <location evidence="1 6">Cell membrane</location>
        <topology evidence="1 6">Multi-pass membrane protein</topology>
    </subcellularLocation>
</comment>
<keyword evidence="3 6" id="KW-0812">Transmembrane</keyword>
<dbReference type="Pfam" id="PF09335">
    <property type="entry name" value="VTT_dom"/>
    <property type="match status" value="1"/>
</dbReference>
<feature type="domain" description="VTT" evidence="7">
    <location>
        <begin position="52"/>
        <end position="163"/>
    </location>
</feature>
<gene>
    <name evidence="8" type="ORF">BACCIP111883_02512</name>
</gene>
<proteinExistence type="inferred from homology"/>
<keyword evidence="2 6" id="KW-1003">Cell membrane</keyword>
<feature type="transmembrane region" description="Helical" evidence="6">
    <location>
        <begin position="142"/>
        <end position="163"/>
    </location>
</feature>
<dbReference type="Proteomes" id="UP000789833">
    <property type="component" value="Unassembled WGS sequence"/>
</dbReference>
<protein>
    <recommendedName>
        <fullName evidence="6">TVP38/TMEM64 family membrane protein</fullName>
    </recommendedName>
</protein>
<feature type="transmembrane region" description="Helical" evidence="6">
    <location>
        <begin position="175"/>
        <end position="194"/>
    </location>
</feature>
<reference evidence="8 9" key="1">
    <citation type="submission" date="2021-10" db="EMBL/GenBank/DDBJ databases">
        <authorList>
            <person name="Criscuolo A."/>
        </authorList>
    </citation>
    <scope>NUCLEOTIDE SEQUENCE [LARGE SCALE GENOMIC DNA]</scope>
    <source>
        <strain evidence="9">CIP 111883</strain>
    </source>
</reference>
<feature type="transmembrane region" description="Helical" evidence="6">
    <location>
        <begin position="71"/>
        <end position="93"/>
    </location>
</feature>
<evidence type="ECO:0000256" key="4">
    <source>
        <dbReference type="ARBA" id="ARBA00022989"/>
    </source>
</evidence>
<keyword evidence="9" id="KW-1185">Reference proteome</keyword>
<accession>A0ABN8AB90</accession>
<dbReference type="InterPro" id="IPR032816">
    <property type="entry name" value="VTT_dom"/>
</dbReference>
<comment type="similarity">
    <text evidence="6">Belongs to the TVP38/TMEM64 family.</text>
</comment>
<sequence>MTALIWVTQTEWFAVFKSGDMEQIQLLLQEKTTTIIFLTFFLMMIQNVLTLIPIVGIIVINIALFGFVYGYIWSVLTSVIAGALGFVVFRYWFQSILTKKVPNVYLNRLENNGFWFVLFLRMIPFIPSSFINLAGGVSSISLTAFFIATLIGNGIYLLLLSFVADGLLTAEIEGYILVALVLALIPSFYFYRLLKQKVKIEENQKKKVSRG</sequence>
<evidence type="ECO:0000313" key="9">
    <source>
        <dbReference type="Proteomes" id="UP000789833"/>
    </source>
</evidence>
<dbReference type="PANTHER" id="PTHR12677:SF59">
    <property type="entry name" value="GOLGI APPARATUS MEMBRANE PROTEIN TVP38-RELATED"/>
    <property type="match status" value="1"/>
</dbReference>
<comment type="caution">
    <text evidence="8">The sequence shown here is derived from an EMBL/GenBank/DDBJ whole genome shotgun (WGS) entry which is preliminary data.</text>
</comment>
<dbReference type="InterPro" id="IPR015414">
    <property type="entry name" value="TMEM64"/>
</dbReference>
<evidence type="ECO:0000256" key="2">
    <source>
        <dbReference type="ARBA" id="ARBA00022475"/>
    </source>
</evidence>
<name>A0ABN8AB90_9BACI</name>
<dbReference type="RefSeq" id="WP_230501623.1">
    <property type="nucleotide sequence ID" value="NZ_CAKJTJ010000013.1"/>
</dbReference>
<evidence type="ECO:0000256" key="1">
    <source>
        <dbReference type="ARBA" id="ARBA00004651"/>
    </source>
</evidence>
<evidence type="ECO:0000256" key="6">
    <source>
        <dbReference type="RuleBase" id="RU366058"/>
    </source>
</evidence>
<evidence type="ECO:0000259" key="7">
    <source>
        <dbReference type="Pfam" id="PF09335"/>
    </source>
</evidence>